<evidence type="ECO:0000313" key="2">
    <source>
        <dbReference type="Proteomes" id="UP000186955"/>
    </source>
</evidence>
<reference evidence="1 2" key="1">
    <citation type="submission" date="2016-10" db="EMBL/GenBank/DDBJ databases">
        <title>Genome sequence of the ascomycete fungus Penicillium subrubescens.</title>
        <authorList>
            <person name="De Vries R.P."/>
            <person name="Peng M."/>
            <person name="Dilokpimol A."/>
            <person name="Hilden K."/>
            <person name="Makela M.R."/>
            <person name="Grigoriev I."/>
            <person name="Riley R."/>
            <person name="Granchi Z."/>
        </authorList>
    </citation>
    <scope>NUCLEOTIDE SEQUENCE [LARGE SCALE GENOMIC DNA]</scope>
    <source>
        <strain evidence="1 2">CBS 132785</strain>
    </source>
</reference>
<dbReference type="SUPFAM" id="SSF46689">
    <property type="entry name" value="Homeodomain-like"/>
    <property type="match status" value="1"/>
</dbReference>
<evidence type="ECO:0000313" key="1">
    <source>
        <dbReference type="EMBL" id="OKP14053.1"/>
    </source>
</evidence>
<gene>
    <name evidence="1" type="ORF">PENSUB_322</name>
</gene>
<comment type="caution">
    <text evidence="1">The sequence shown here is derived from an EMBL/GenBank/DDBJ whole genome shotgun (WGS) entry which is preliminary data.</text>
</comment>
<sequence length="171" mass="19428">MPKHSNFDEDRLQEACKANIAKIAREFGVSRTTLADRVKKAQSPFSITESRKNALTLYQEKALIAWIVKMCDWNLPPTAKLIEAWANQALARANAERQQVGKNSACYFILRLPKHLSLAPVKQNLKESKRIQAEDTGALSFWYDQLATLLKDVPARLVYNFDEYSFQPGQG</sequence>
<keyword evidence="2" id="KW-1185">Reference proteome</keyword>
<proteinExistence type="predicted"/>
<accession>A0A1Q5UNL0</accession>
<protein>
    <recommendedName>
        <fullName evidence="3">HTH psq-type domain-containing protein</fullName>
    </recommendedName>
</protein>
<dbReference type="InterPro" id="IPR009057">
    <property type="entry name" value="Homeodomain-like_sf"/>
</dbReference>
<dbReference type="AlphaFoldDB" id="A0A1Q5UNL0"/>
<dbReference type="EMBL" id="MNBE01000120">
    <property type="protein sequence ID" value="OKP14053.1"/>
    <property type="molecule type" value="Genomic_DNA"/>
</dbReference>
<evidence type="ECO:0008006" key="3">
    <source>
        <dbReference type="Google" id="ProtNLM"/>
    </source>
</evidence>
<name>A0A1Q5UNL0_9EURO</name>
<organism evidence="1 2">
    <name type="scientific">Penicillium subrubescens</name>
    <dbReference type="NCBI Taxonomy" id="1316194"/>
    <lineage>
        <taxon>Eukaryota</taxon>
        <taxon>Fungi</taxon>
        <taxon>Dikarya</taxon>
        <taxon>Ascomycota</taxon>
        <taxon>Pezizomycotina</taxon>
        <taxon>Eurotiomycetes</taxon>
        <taxon>Eurotiomycetidae</taxon>
        <taxon>Eurotiales</taxon>
        <taxon>Aspergillaceae</taxon>
        <taxon>Penicillium</taxon>
    </lineage>
</organism>
<dbReference type="Proteomes" id="UP000186955">
    <property type="component" value="Unassembled WGS sequence"/>
</dbReference>